<keyword evidence="1" id="KW-1133">Transmembrane helix</keyword>
<keyword evidence="3" id="KW-1185">Reference proteome</keyword>
<evidence type="ECO:0000313" key="3">
    <source>
        <dbReference type="Proteomes" id="UP000291562"/>
    </source>
</evidence>
<name>A0A411HNC8_9GAMM</name>
<dbReference type="RefSeq" id="WP_129835531.1">
    <property type="nucleotide sequence ID" value="NZ_CP035704.1"/>
</dbReference>
<protein>
    <submittedName>
        <fullName evidence="2">DUF4381 domain-containing protein</fullName>
    </submittedName>
</protein>
<organism evidence="2 3">
    <name type="scientific">Pseudolysobacter antarcticus</name>
    <dbReference type="NCBI Taxonomy" id="2511995"/>
    <lineage>
        <taxon>Bacteria</taxon>
        <taxon>Pseudomonadati</taxon>
        <taxon>Pseudomonadota</taxon>
        <taxon>Gammaproteobacteria</taxon>
        <taxon>Lysobacterales</taxon>
        <taxon>Rhodanobacteraceae</taxon>
        <taxon>Pseudolysobacter</taxon>
    </lineage>
</organism>
<accession>A0A411HNC8</accession>
<proteinExistence type="predicted"/>
<dbReference type="OrthoDB" id="283083at2"/>
<evidence type="ECO:0000313" key="2">
    <source>
        <dbReference type="EMBL" id="QBB71989.1"/>
    </source>
</evidence>
<keyword evidence="1" id="KW-0472">Membrane</keyword>
<dbReference type="Proteomes" id="UP000291562">
    <property type="component" value="Chromosome"/>
</dbReference>
<dbReference type="KEGG" id="xbc:ELE36_17360"/>
<sequence length="159" mass="18075">MNPNDAPVLQDIHLPPDPSWWPPAPGWWLLAFVLFVMIALIVRFSVPRWRQRRRSVRALAEFENIVTSFHGQQNHLKLAADLSQYLRRVTLLRMPHAVALSGDAWLDHLDTAAGTQEFRTGIGRVLLDAPYRPAQPFDAPALIALTRRWTCAVLRSSHA</sequence>
<dbReference type="AlphaFoldDB" id="A0A411HNC8"/>
<dbReference type="EMBL" id="CP035704">
    <property type="protein sequence ID" value="QBB71989.1"/>
    <property type="molecule type" value="Genomic_DNA"/>
</dbReference>
<reference evidence="2 3" key="1">
    <citation type="submission" date="2019-01" db="EMBL/GenBank/DDBJ databases">
        <title>Pseudolysobacter antarctica gen. nov., sp. nov., isolated from Fildes Peninsula, Antarctica.</title>
        <authorList>
            <person name="Wei Z."/>
            <person name="Peng F."/>
        </authorList>
    </citation>
    <scope>NUCLEOTIDE SEQUENCE [LARGE SCALE GENOMIC DNA]</scope>
    <source>
        <strain evidence="2 3">AQ6-296</strain>
    </source>
</reference>
<feature type="transmembrane region" description="Helical" evidence="1">
    <location>
        <begin position="26"/>
        <end position="46"/>
    </location>
</feature>
<evidence type="ECO:0000256" key="1">
    <source>
        <dbReference type="SAM" id="Phobius"/>
    </source>
</evidence>
<keyword evidence="1" id="KW-0812">Transmembrane</keyword>
<dbReference type="Pfam" id="PF14316">
    <property type="entry name" value="DUF4381"/>
    <property type="match status" value="1"/>
</dbReference>
<dbReference type="InterPro" id="IPR025489">
    <property type="entry name" value="DUF4381"/>
</dbReference>
<gene>
    <name evidence="2" type="ORF">ELE36_17360</name>
</gene>